<evidence type="ECO:0000313" key="1">
    <source>
        <dbReference type="EMBL" id="CAG9833749.1"/>
    </source>
</evidence>
<proteinExistence type="predicted"/>
<accession>A0A9N9T1V3</accession>
<dbReference type="Proteomes" id="UP001153709">
    <property type="component" value="Chromosome 4"/>
</dbReference>
<dbReference type="OrthoDB" id="6773780at2759"/>
<protein>
    <submittedName>
        <fullName evidence="1">Uncharacterized protein</fullName>
    </submittedName>
</protein>
<dbReference type="PANTHER" id="PTHR10773:SF19">
    <property type="match status" value="1"/>
</dbReference>
<dbReference type="EMBL" id="OU898279">
    <property type="protein sequence ID" value="CAG9833749.1"/>
    <property type="molecule type" value="Genomic_DNA"/>
</dbReference>
<dbReference type="AlphaFoldDB" id="A0A9N9T1V3"/>
<reference evidence="1" key="1">
    <citation type="submission" date="2022-01" db="EMBL/GenBank/DDBJ databases">
        <authorList>
            <person name="King R."/>
        </authorList>
    </citation>
    <scope>NUCLEOTIDE SEQUENCE</scope>
</reference>
<name>A0A9N9T1V3_DIABA</name>
<gene>
    <name evidence="1" type="ORF">DIABBA_LOCUS7127</name>
</gene>
<sequence>MYQFYTDTIENPVSLTKYKNVFYSKFNLQFKTPHKDTCRMCDTYKAQISSAQATHKGNLGRNHREHLEISNELRNEMKVDLICAQQDETLETLTFNLQKTHPLPKIPTEVA</sequence>
<dbReference type="PANTHER" id="PTHR10773">
    <property type="entry name" value="DNA-DIRECTED RNA POLYMERASES I, II, AND III SUBUNIT RPABC2"/>
    <property type="match status" value="1"/>
</dbReference>
<keyword evidence="2" id="KW-1185">Reference proteome</keyword>
<organism evidence="1 2">
    <name type="scientific">Diabrotica balteata</name>
    <name type="common">Banded cucumber beetle</name>
    <dbReference type="NCBI Taxonomy" id="107213"/>
    <lineage>
        <taxon>Eukaryota</taxon>
        <taxon>Metazoa</taxon>
        <taxon>Ecdysozoa</taxon>
        <taxon>Arthropoda</taxon>
        <taxon>Hexapoda</taxon>
        <taxon>Insecta</taxon>
        <taxon>Pterygota</taxon>
        <taxon>Neoptera</taxon>
        <taxon>Endopterygota</taxon>
        <taxon>Coleoptera</taxon>
        <taxon>Polyphaga</taxon>
        <taxon>Cucujiformia</taxon>
        <taxon>Chrysomeloidea</taxon>
        <taxon>Chrysomelidae</taxon>
        <taxon>Galerucinae</taxon>
        <taxon>Diabroticina</taxon>
        <taxon>Diabroticites</taxon>
        <taxon>Diabrotica</taxon>
    </lineage>
</organism>
<evidence type="ECO:0000313" key="2">
    <source>
        <dbReference type="Proteomes" id="UP001153709"/>
    </source>
</evidence>